<sequence length="124" mass="14122">MGIARLHAHNPFRAICSIDTATSFLSNATVTNSVSQFYDNVIYFLVSKPGIFTSLPVHNLTTTKHWIIGISFHSQAEDVPASVHARRRFRESIFGENAAINRSDRRLSVLHRLRWLDFVDELLL</sequence>
<dbReference type="EMBL" id="GISG01227137">
    <property type="protein sequence ID" value="MBA4665377.1"/>
    <property type="molecule type" value="Transcribed_RNA"/>
</dbReference>
<accession>A0A7C9AFA8</accession>
<proteinExistence type="predicted"/>
<dbReference type="AlphaFoldDB" id="A0A7C9AFA8"/>
<reference evidence="1" key="1">
    <citation type="journal article" date="2013" name="J. Plant Res.">
        <title>Effect of fungi and light on seed germination of three Opuntia species from semiarid lands of central Mexico.</title>
        <authorList>
            <person name="Delgado-Sanchez P."/>
            <person name="Jimenez-Bremont J.F."/>
            <person name="Guerrero-Gonzalez Mde L."/>
            <person name="Flores J."/>
        </authorList>
    </citation>
    <scope>NUCLEOTIDE SEQUENCE</scope>
    <source>
        <tissue evidence="1">Cladode</tissue>
    </source>
</reference>
<name>A0A7C9AFA8_OPUST</name>
<evidence type="ECO:0000313" key="1">
    <source>
        <dbReference type="EMBL" id="MBA4665377.1"/>
    </source>
</evidence>
<protein>
    <submittedName>
        <fullName evidence="1">Uncharacterized protein</fullName>
    </submittedName>
</protein>
<organism evidence="1">
    <name type="scientific">Opuntia streptacantha</name>
    <name type="common">Prickly pear cactus</name>
    <name type="synonym">Opuntia cardona</name>
    <dbReference type="NCBI Taxonomy" id="393608"/>
    <lineage>
        <taxon>Eukaryota</taxon>
        <taxon>Viridiplantae</taxon>
        <taxon>Streptophyta</taxon>
        <taxon>Embryophyta</taxon>
        <taxon>Tracheophyta</taxon>
        <taxon>Spermatophyta</taxon>
        <taxon>Magnoliopsida</taxon>
        <taxon>eudicotyledons</taxon>
        <taxon>Gunneridae</taxon>
        <taxon>Pentapetalae</taxon>
        <taxon>Caryophyllales</taxon>
        <taxon>Cactineae</taxon>
        <taxon>Cactaceae</taxon>
        <taxon>Opuntioideae</taxon>
        <taxon>Opuntia</taxon>
    </lineage>
</organism>
<reference evidence="1" key="2">
    <citation type="submission" date="2020-07" db="EMBL/GenBank/DDBJ databases">
        <authorList>
            <person name="Vera ALvarez R."/>
            <person name="Arias-Moreno D.M."/>
            <person name="Jimenez-Jacinto V."/>
            <person name="Jimenez-Bremont J.F."/>
            <person name="Swaminathan K."/>
            <person name="Moose S.P."/>
            <person name="Guerrero-Gonzalez M.L."/>
            <person name="Marino-Ramirez L."/>
            <person name="Landsman D."/>
            <person name="Rodriguez-Kessler M."/>
            <person name="Delgado-Sanchez P."/>
        </authorList>
    </citation>
    <scope>NUCLEOTIDE SEQUENCE</scope>
    <source>
        <tissue evidence="1">Cladode</tissue>
    </source>
</reference>